<dbReference type="PROSITE" id="PS51257">
    <property type="entry name" value="PROKAR_LIPOPROTEIN"/>
    <property type="match status" value="1"/>
</dbReference>
<dbReference type="InterPro" id="IPR050490">
    <property type="entry name" value="Bact_solute-bd_prot1"/>
</dbReference>
<dbReference type="AlphaFoldDB" id="A0A383RF61"/>
<dbReference type="SUPFAM" id="SSF53850">
    <property type="entry name" value="Periplasmic binding protein-like II"/>
    <property type="match status" value="1"/>
</dbReference>
<evidence type="ECO:0000313" key="2">
    <source>
        <dbReference type="EMBL" id="SYX84989.1"/>
    </source>
</evidence>
<dbReference type="Proteomes" id="UP000304148">
    <property type="component" value="Chromosome"/>
</dbReference>
<gene>
    <name evidence="2" type="ORF">PBLR_13411</name>
</gene>
<dbReference type="Pfam" id="PF01547">
    <property type="entry name" value="SBP_bac_1"/>
    <property type="match status" value="1"/>
</dbReference>
<sequence>MLKNKMRWSQMVMLVMMLTLVLAGCGGGSTSPTDSSSGAKVDPKSKIQLTLWHNFTGEDLRAKAMRGIIEQFKKDNTNVDLQIQAIPPDAYRQRLKAVAAANEMPDVFIMHPGTIAKEFSAAGLIQPLDGLLDANKDWKDGYMPNSFDDFTFDGKIYSAPMGLSPTSILYYNEKILADNGLTVPKTWDELLNAVKTLKSKNIIPIALGNKAPWLAQSSILSSLADRVTGTEWFNKAVAQDGAKFTDPEFVKALEHLQELATVGAFQEGFNAIDTTQMEQLYSQGKAAMIIEGGWAVTNLVATAPQEILDATGVAVLPSIPGGKGDPNSVSGAIGVGPALSSKVEGDKKKIAEELILALAGPEAQKTTLEANQLVSFKVDLDKSKVNALFAKLYDLVNQVKRTPVYDAKLTSGATEVVNNGLQELLLGGKAEDIAKKIQDAQEQGLKE</sequence>
<dbReference type="Gene3D" id="3.40.190.10">
    <property type="entry name" value="Periplasmic binding protein-like II"/>
    <property type="match status" value="2"/>
</dbReference>
<accession>A0A383RF61</accession>
<feature type="chain" id="PRO_5039302911" evidence="1">
    <location>
        <begin position="24"/>
        <end position="447"/>
    </location>
</feature>
<organism evidence="2 3">
    <name type="scientific">Paenibacillus alvei</name>
    <name type="common">Bacillus alvei</name>
    <dbReference type="NCBI Taxonomy" id="44250"/>
    <lineage>
        <taxon>Bacteria</taxon>
        <taxon>Bacillati</taxon>
        <taxon>Bacillota</taxon>
        <taxon>Bacilli</taxon>
        <taxon>Bacillales</taxon>
        <taxon>Paenibacillaceae</taxon>
        <taxon>Paenibacillus</taxon>
    </lineage>
</organism>
<evidence type="ECO:0000313" key="3">
    <source>
        <dbReference type="Proteomes" id="UP000304148"/>
    </source>
</evidence>
<dbReference type="RefSeq" id="WP_138186755.1">
    <property type="nucleotide sequence ID" value="NZ_LS992241.1"/>
</dbReference>
<feature type="signal peptide" evidence="1">
    <location>
        <begin position="1"/>
        <end position="23"/>
    </location>
</feature>
<proteinExistence type="predicted"/>
<protein>
    <submittedName>
        <fullName evidence="2">Putative ABC transporter extracellular-binding protein YurO</fullName>
    </submittedName>
</protein>
<evidence type="ECO:0000256" key="1">
    <source>
        <dbReference type="SAM" id="SignalP"/>
    </source>
</evidence>
<dbReference type="PANTHER" id="PTHR43649:SF12">
    <property type="entry name" value="DIACETYLCHITOBIOSE BINDING PROTEIN DASA"/>
    <property type="match status" value="1"/>
</dbReference>
<name>A0A383RF61_PAEAL</name>
<dbReference type="PANTHER" id="PTHR43649">
    <property type="entry name" value="ARABINOSE-BINDING PROTEIN-RELATED"/>
    <property type="match status" value="1"/>
</dbReference>
<dbReference type="EMBL" id="LS992241">
    <property type="protein sequence ID" value="SYX84989.1"/>
    <property type="molecule type" value="Genomic_DNA"/>
</dbReference>
<reference evidence="3" key="1">
    <citation type="submission" date="2018-08" db="EMBL/GenBank/DDBJ databases">
        <authorList>
            <person name="Chevrot R."/>
        </authorList>
    </citation>
    <scope>NUCLEOTIDE SEQUENCE [LARGE SCALE GENOMIC DNA]</scope>
</reference>
<dbReference type="InterPro" id="IPR006059">
    <property type="entry name" value="SBP"/>
</dbReference>
<keyword evidence="1" id="KW-0732">Signal</keyword>